<keyword evidence="1" id="KW-0812">Transmembrane</keyword>
<dbReference type="AlphaFoldDB" id="A0A437UQG4"/>
<evidence type="ECO:0000256" key="1">
    <source>
        <dbReference type="SAM" id="Phobius"/>
    </source>
</evidence>
<gene>
    <name evidence="2" type="ORF">EK398_14070</name>
</gene>
<feature type="transmembrane region" description="Helical" evidence="1">
    <location>
        <begin position="20"/>
        <end position="41"/>
    </location>
</feature>
<evidence type="ECO:0000313" key="3">
    <source>
        <dbReference type="Proteomes" id="UP000288388"/>
    </source>
</evidence>
<protein>
    <submittedName>
        <fullName evidence="2">Uncharacterized protein</fullName>
    </submittedName>
</protein>
<keyword evidence="1" id="KW-0472">Membrane</keyword>
<accession>A0A437UQG4</accession>
<organism evidence="2 3">
    <name type="scientific">Enterococcus avium</name>
    <name type="common">Streptococcus avium</name>
    <dbReference type="NCBI Taxonomy" id="33945"/>
    <lineage>
        <taxon>Bacteria</taxon>
        <taxon>Bacillati</taxon>
        <taxon>Bacillota</taxon>
        <taxon>Bacilli</taxon>
        <taxon>Lactobacillales</taxon>
        <taxon>Enterococcaceae</taxon>
        <taxon>Enterococcus</taxon>
    </lineage>
</organism>
<reference evidence="2 3" key="1">
    <citation type="submission" date="2018-12" db="EMBL/GenBank/DDBJ databases">
        <title>A novel vanA-carrying plasmid in a clinical isolate of Enterococcus avium.</title>
        <authorList>
            <person name="Bernasconi O.J."/>
            <person name="Luzzaro F."/>
            <person name="Endimiani A."/>
        </authorList>
    </citation>
    <scope>NUCLEOTIDE SEQUENCE [LARGE SCALE GENOMIC DNA]</scope>
    <source>
        <strain evidence="2 3">LC0559/18</strain>
    </source>
</reference>
<comment type="caution">
    <text evidence="2">The sequence shown here is derived from an EMBL/GenBank/DDBJ whole genome shotgun (WGS) entry which is preliminary data.</text>
</comment>
<evidence type="ECO:0000313" key="2">
    <source>
        <dbReference type="EMBL" id="RVU95877.1"/>
    </source>
</evidence>
<name>A0A437UQG4_ENTAV</name>
<dbReference type="EMBL" id="RYZS01000001">
    <property type="protein sequence ID" value="RVU95877.1"/>
    <property type="molecule type" value="Genomic_DNA"/>
</dbReference>
<dbReference type="RefSeq" id="WP_127979368.1">
    <property type="nucleotide sequence ID" value="NZ_JBBJUN010000001.1"/>
</dbReference>
<sequence length="73" mass="8179">MKEESLEPNFLQDQSCNYLYKSIPAIQIIMTITYLSSFLASSTKVRAIGNKKVAGTIMQSSLLKQASINDNYE</sequence>
<keyword evidence="1" id="KW-1133">Transmembrane helix</keyword>
<dbReference type="Proteomes" id="UP000288388">
    <property type="component" value="Unassembled WGS sequence"/>
</dbReference>
<proteinExistence type="predicted"/>